<dbReference type="CTD" id="36381217"/>
<evidence type="ECO:0000313" key="5">
    <source>
        <dbReference type="WormBase" id="SRAE_2000350200"/>
    </source>
</evidence>
<dbReference type="WBParaSite" id="SRAE_2000350200.1">
    <property type="protein sequence ID" value="SRAE_2000350200.1"/>
    <property type="gene ID" value="WBGene00263724"/>
</dbReference>
<dbReference type="WormBase" id="SRAE_2000350200">
    <property type="protein sequence ID" value="SRP12033"/>
    <property type="gene ID" value="WBGene00263724"/>
</dbReference>
<reference evidence="2 3" key="1">
    <citation type="submission" date="2014-09" db="EMBL/GenBank/DDBJ databases">
        <authorList>
            <person name="Martin A.A."/>
        </authorList>
    </citation>
    <scope>NUCLEOTIDE SEQUENCE</scope>
    <source>
        <strain evidence="3">ED321</strain>
        <strain evidence="2">ED321 Heterogonic</strain>
    </source>
</reference>
<name>A0A090LGE6_STRRB</name>
<keyword evidence="3" id="KW-1185">Reference proteome</keyword>
<proteinExistence type="predicted"/>
<gene>
    <name evidence="2 4 5" type="ORF">SRAE_2000350200</name>
</gene>
<protein>
    <submittedName>
        <fullName evidence="2 4">Uncharacterized protein</fullName>
    </submittedName>
</protein>
<dbReference type="EMBL" id="LN609529">
    <property type="protein sequence ID" value="CEF68847.1"/>
    <property type="molecule type" value="Genomic_DNA"/>
</dbReference>
<dbReference type="AlphaFoldDB" id="A0A090LGE6"/>
<dbReference type="Proteomes" id="UP000035682">
    <property type="component" value="Unplaced"/>
</dbReference>
<evidence type="ECO:0000313" key="4">
    <source>
        <dbReference type="WBParaSite" id="SRAE_2000350200.1"/>
    </source>
</evidence>
<evidence type="ECO:0000313" key="2">
    <source>
        <dbReference type="EMBL" id="CEF68847.1"/>
    </source>
</evidence>
<organism evidence="2">
    <name type="scientific">Strongyloides ratti</name>
    <name type="common">Parasitic roundworm</name>
    <dbReference type="NCBI Taxonomy" id="34506"/>
    <lineage>
        <taxon>Eukaryota</taxon>
        <taxon>Metazoa</taxon>
        <taxon>Ecdysozoa</taxon>
        <taxon>Nematoda</taxon>
        <taxon>Chromadorea</taxon>
        <taxon>Rhabditida</taxon>
        <taxon>Tylenchina</taxon>
        <taxon>Panagrolaimomorpha</taxon>
        <taxon>Strongyloidoidea</taxon>
        <taxon>Strongyloididae</taxon>
        <taxon>Strongyloides</taxon>
    </lineage>
</organism>
<sequence>MLFIVYFIILKYLPSVIGIQFPLTTIACFYGKYEMSQKNFCTSNECYTQIHYTSNGLKIRRGCVNKGMDLYQFENDSSYEIFYCNSASFCNNHTGQISKFKTSSNSSGKNYVKIMSWGINTFHNITQKIKKWFYG</sequence>
<feature type="signal peptide" evidence="1">
    <location>
        <begin position="1"/>
        <end position="18"/>
    </location>
</feature>
<feature type="chain" id="PRO_5015030738" evidence="1">
    <location>
        <begin position="19"/>
        <end position="135"/>
    </location>
</feature>
<dbReference type="GeneID" id="36381217"/>
<evidence type="ECO:0000256" key="1">
    <source>
        <dbReference type="SAM" id="SignalP"/>
    </source>
</evidence>
<dbReference type="RefSeq" id="XP_024508047.1">
    <property type="nucleotide sequence ID" value="XM_024654702.1"/>
</dbReference>
<evidence type="ECO:0000313" key="3">
    <source>
        <dbReference type="Proteomes" id="UP000035682"/>
    </source>
</evidence>
<keyword evidence="1" id="KW-0732">Signal</keyword>
<reference evidence="4" key="2">
    <citation type="submission" date="2020-12" db="UniProtKB">
        <authorList>
            <consortium name="WormBaseParasite"/>
        </authorList>
    </citation>
    <scope>IDENTIFICATION</scope>
</reference>
<accession>A0A090LGE6</accession>